<evidence type="ECO:0000256" key="11">
    <source>
        <dbReference type="ARBA" id="ARBA00023002"/>
    </source>
</evidence>
<keyword evidence="14" id="KW-0325">Glycoprotein</keyword>
<keyword evidence="10" id="KW-0249">Electron transport</keyword>
<organism evidence="17 18">
    <name type="scientific">Collybiopsis luxurians FD-317 M1</name>
    <dbReference type="NCBI Taxonomy" id="944289"/>
    <lineage>
        <taxon>Eukaryota</taxon>
        <taxon>Fungi</taxon>
        <taxon>Dikarya</taxon>
        <taxon>Basidiomycota</taxon>
        <taxon>Agaricomycotina</taxon>
        <taxon>Agaricomycetes</taxon>
        <taxon>Agaricomycetidae</taxon>
        <taxon>Agaricales</taxon>
        <taxon>Marasmiineae</taxon>
        <taxon>Omphalotaceae</taxon>
        <taxon>Collybiopsis</taxon>
        <taxon>Collybiopsis luxurians</taxon>
    </lineage>
</organism>
<evidence type="ECO:0000256" key="9">
    <source>
        <dbReference type="ARBA" id="ARBA00022827"/>
    </source>
</evidence>
<keyword evidence="6" id="KW-0285">Flavoprotein</keyword>
<sequence length="496" mass="55966">MPRRGLAHTLVFSNLAQYLVTAARGNSEGLMLPLSNDNSATVQAIFKAEAQEPIAITCLDKPAGPIDATLCNYETVESANNELHDHLSYLLRLPFFKFLQIDLYRGCPFWEDDATCTESTCSIPNVDESEIPEEWRMDALSKVNPVANTYHELGGCYYRDSDFCILEDPQLGDFYDLTTIPERYTGYTGNGPRQIWRAIYEENCFNPRSTTVGILPQKAESDQTCLEEQVYNKIISGLHASISTHICLDYLNQTTGEWGPNLQCYLGRVASHPERLEYIYFNTVLLLRAIARITSHLEQYDFYLGVAGADDDLNEAKRSLGRVVEIAKQVGKFNESWMFSGADAISLREDFKSHFRNVSRIMDCIDCDQCRLWGKVQTTGVATAMKILFELDENSFSFHTNSSLDTVIQRSELATLFNTLNRFSESIQAANRFREMWLEDYPSESDESLGIQSGIGTIYRYCKDSAVGCVGGVARLWTKGLKSLETFTRGLDKAEL</sequence>
<keyword evidence="11" id="KW-0560">Oxidoreductase</keyword>
<comment type="subcellular location">
    <subcellularLocation>
        <location evidence="2">Endoplasmic reticulum membrane</location>
        <topology evidence="2">Peripheral membrane protein</topology>
        <orientation evidence="2">Lumenal side</orientation>
    </subcellularLocation>
</comment>
<reference evidence="17 18" key="1">
    <citation type="submission" date="2014-04" db="EMBL/GenBank/DDBJ databases">
        <title>Evolutionary Origins and Diversification of the Mycorrhizal Mutualists.</title>
        <authorList>
            <consortium name="DOE Joint Genome Institute"/>
            <consortium name="Mycorrhizal Genomics Consortium"/>
            <person name="Kohler A."/>
            <person name="Kuo A."/>
            <person name="Nagy L.G."/>
            <person name="Floudas D."/>
            <person name="Copeland A."/>
            <person name="Barry K.W."/>
            <person name="Cichocki N."/>
            <person name="Veneault-Fourrey C."/>
            <person name="LaButti K."/>
            <person name="Lindquist E.A."/>
            <person name="Lipzen A."/>
            <person name="Lundell T."/>
            <person name="Morin E."/>
            <person name="Murat C."/>
            <person name="Riley R."/>
            <person name="Ohm R."/>
            <person name="Sun H."/>
            <person name="Tunlid A."/>
            <person name="Henrissat B."/>
            <person name="Grigoriev I.V."/>
            <person name="Hibbett D.S."/>
            <person name="Martin F."/>
        </authorList>
    </citation>
    <scope>NUCLEOTIDE SEQUENCE [LARGE SCALE GENOMIC DNA]</scope>
    <source>
        <strain evidence="17 18">FD-317 M1</strain>
    </source>
</reference>
<feature type="chain" id="PRO_5002219464" description="Endoplasmic oxidoreductin" evidence="16">
    <location>
        <begin position="23"/>
        <end position="496"/>
    </location>
</feature>
<dbReference type="Pfam" id="PF04137">
    <property type="entry name" value="ERO1"/>
    <property type="match status" value="1"/>
</dbReference>
<evidence type="ECO:0000313" key="18">
    <source>
        <dbReference type="Proteomes" id="UP000053593"/>
    </source>
</evidence>
<keyword evidence="13" id="KW-1015">Disulfide bond</keyword>
<protein>
    <recommendedName>
        <fullName evidence="19">Endoplasmic oxidoreductin</fullName>
    </recommendedName>
</protein>
<evidence type="ECO:0000256" key="7">
    <source>
        <dbReference type="ARBA" id="ARBA00022729"/>
    </source>
</evidence>
<name>A0A0D0BFJ8_9AGAR</name>
<evidence type="ECO:0000256" key="10">
    <source>
        <dbReference type="ARBA" id="ARBA00022982"/>
    </source>
</evidence>
<evidence type="ECO:0000256" key="14">
    <source>
        <dbReference type="ARBA" id="ARBA00023180"/>
    </source>
</evidence>
<dbReference type="GO" id="GO:0015035">
    <property type="term" value="F:protein-disulfide reductase activity"/>
    <property type="evidence" value="ECO:0007669"/>
    <property type="project" value="InterPro"/>
</dbReference>
<keyword evidence="5" id="KW-0813">Transport</keyword>
<evidence type="ECO:0000256" key="12">
    <source>
        <dbReference type="ARBA" id="ARBA00023136"/>
    </source>
</evidence>
<keyword evidence="7 16" id="KW-0732">Signal</keyword>
<proteinExistence type="inferred from homology"/>
<dbReference type="GO" id="GO:0071949">
    <property type="term" value="F:FAD binding"/>
    <property type="evidence" value="ECO:0007669"/>
    <property type="project" value="InterPro"/>
</dbReference>
<evidence type="ECO:0008006" key="19">
    <source>
        <dbReference type="Google" id="ProtNLM"/>
    </source>
</evidence>
<keyword evidence="8" id="KW-0256">Endoplasmic reticulum</keyword>
<evidence type="ECO:0000256" key="5">
    <source>
        <dbReference type="ARBA" id="ARBA00022448"/>
    </source>
</evidence>
<dbReference type="InterPro" id="IPR007266">
    <property type="entry name" value="Ero1"/>
</dbReference>
<dbReference type="PANTHER" id="PTHR12613:SF0">
    <property type="entry name" value="ERO1-LIKE PROTEIN"/>
    <property type="match status" value="1"/>
</dbReference>
<evidence type="ECO:0000256" key="1">
    <source>
        <dbReference type="ARBA" id="ARBA00001974"/>
    </source>
</evidence>
<dbReference type="GO" id="GO:0016972">
    <property type="term" value="F:thiol oxidase activity"/>
    <property type="evidence" value="ECO:0007669"/>
    <property type="project" value="InterPro"/>
</dbReference>
<keyword evidence="9" id="KW-0274">FAD</keyword>
<evidence type="ECO:0000256" key="6">
    <source>
        <dbReference type="ARBA" id="ARBA00022630"/>
    </source>
</evidence>
<dbReference type="GO" id="GO:0034975">
    <property type="term" value="P:protein folding in endoplasmic reticulum"/>
    <property type="evidence" value="ECO:0007669"/>
    <property type="project" value="InterPro"/>
</dbReference>
<evidence type="ECO:0000256" key="2">
    <source>
        <dbReference type="ARBA" id="ARBA00004367"/>
    </source>
</evidence>
<dbReference type="OrthoDB" id="269384at2759"/>
<accession>A0A0D0BFJ8</accession>
<evidence type="ECO:0000256" key="13">
    <source>
        <dbReference type="ARBA" id="ARBA00023157"/>
    </source>
</evidence>
<dbReference type="EMBL" id="KN834767">
    <property type="protein sequence ID" value="KIK62650.1"/>
    <property type="molecule type" value="Genomic_DNA"/>
</dbReference>
<dbReference type="GO" id="GO:0005789">
    <property type="term" value="C:endoplasmic reticulum membrane"/>
    <property type="evidence" value="ECO:0007669"/>
    <property type="project" value="UniProtKB-SubCell"/>
</dbReference>
<dbReference type="PANTHER" id="PTHR12613">
    <property type="entry name" value="ERO1-RELATED"/>
    <property type="match status" value="1"/>
</dbReference>
<evidence type="ECO:0000256" key="15">
    <source>
        <dbReference type="ARBA" id="ARBA00023284"/>
    </source>
</evidence>
<evidence type="ECO:0000256" key="4">
    <source>
        <dbReference type="ARBA" id="ARBA00011802"/>
    </source>
</evidence>
<keyword evidence="15" id="KW-0676">Redox-active center</keyword>
<comment type="cofactor">
    <cofactor evidence="1">
        <name>FAD</name>
        <dbReference type="ChEBI" id="CHEBI:57692"/>
    </cofactor>
</comment>
<keyword evidence="12" id="KW-0472">Membrane</keyword>
<evidence type="ECO:0000313" key="17">
    <source>
        <dbReference type="EMBL" id="KIK62650.1"/>
    </source>
</evidence>
<keyword evidence="18" id="KW-1185">Reference proteome</keyword>
<evidence type="ECO:0000256" key="16">
    <source>
        <dbReference type="SAM" id="SignalP"/>
    </source>
</evidence>
<dbReference type="Proteomes" id="UP000053593">
    <property type="component" value="Unassembled WGS sequence"/>
</dbReference>
<evidence type="ECO:0000256" key="3">
    <source>
        <dbReference type="ARBA" id="ARBA00008277"/>
    </source>
</evidence>
<evidence type="ECO:0000256" key="8">
    <source>
        <dbReference type="ARBA" id="ARBA00022824"/>
    </source>
</evidence>
<dbReference type="HOGENOM" id="CLU_023061_1_1_1"/>
<dbReference type="AlphaFoldDB" id="A0A0D0BFJ8"/>
<dbReference type="InterPro" id="IPR037192">
    <property type="entry name" value="ERO1-like_sf"/>
</dbReference>
<comment type="similarity">
    <text evidence="3">Belongs to the EROs family.</text>
</comment>
<dbReference type="SUPFAM" id="SSF110019">
    <property type="entry name" value="ERO1-like"/>
    <property type="match status" value="1"/>
</dbReference>
<gene>
    <name evidence="17" type="ORF">GYMLUDRAFT_242792</name>
</gene>
<comment type="subunit">
    <text evidence="4">May function both as a monomer and a homodimer.</text>
</comment>
<feature type="signal peptide" evidence="16">
    <location>
        <begin position="1"/>
        <end position="22"/>
    </location>
</feature>